<feature type="domain" description="AAA" evidence="1">
    <location>
        <begin position="6"/>
        <end position="155"/>
    </location>
</feature>
<dbReference type="Proteomes" id="UP000278180">
    <property type="component" value="Unassembled WGS sequence"/>
</dbReference>
<dbReference type="CDD" id="cd02042">
    <property type="entry name" value="ParAB_family"/>
    <property type="match status" value="1"/>
</dbReference>
<dbReference type="AlphaFoldDB" id="A0A3M5JZP4"/>
<reference evidence="2 3" key="1">
    <citation type="submission" date="2018-08" db="EMBL/GenBank/DDBJ databases">
        <title>Recombination of ecologically and evolutionarily significant loci maintains genetic cohesion in the Pseudomonas syringae species complex.</title>
        <authorList>
            <person name="Dillon M."/>
            <person name="Thakur S."/>
            <person name="Almeida R.N.D."/>
            <person name="Weir B.S."/>
            <person name="Guttman D.S."/>
        </authorList>
    </citation>
    <scope>NUCLEOTIDE SEQUENCE [LARGE SCALE GENOMIC DNA]</scope>
    <source>
        <strain evidence="2 3">ICMP 13684</strain>
    </source>
</reference>
<comment type="caution">
    <text evidence="2">The sequence shown here is derived from an EMBL/GenBank/DDBJ whole genome shotgun (WGS) entry which is preliminary data.</text>
</comment>
<dbReference type="EMBL" id="RBTE01000265">
    <property type="protein sequence ID" value="RMT28026.1"/>
    <property type="molecule type" value="Genomic_DNA"/>
</dbReference>
<dbReference type="PANTHER" id="PTHR13696:SF96">
    <property type="entry name" value="COBQ_COBB_MIND_PARA NUCLEOTIDE BINDING DOMAIN-CONTAINING PROTEIN"/>
    <property type="match status" value="1"/>
</dbReference>
<dbReference type="Gene3D" id="3.40.50.300">
    <property type="entry name" value="P-loop containing nucleotide triphosphate hydrolases"/>
    <property type="match status" value="1"/>
</dbReference>
<accession>A0A3M5JZP4</accession>
<dbReference type="Pfam" id="PF13614">
    <property type="entry name" value="AAA_31"/>
    <property type="match status" value="1"/>
</dbReference>
<dbReference type="InterPro" id="IPR025669">
    <property type="entry name" value="AAA_dom"/>
</dbReference>
<dbReference type="SUPFAM" id="SSF52540">
    <property type="entry name" value="P-loop containing nucleoside triphosphate hydrolases"/>
    <property type="match status" value="1"/>
</dbReference>
<dbReference type="PANTHER" id="PTHR13696">
    <property type="entry name" value="P-LOOP CONTAINING NUCLEOSIDE TRIPHOSPHATE HYDROLASE"/>
    <property type="match status" value="1"/>
</dbReference>
<dbReference type="InterPro" id="IPR050678">
    <property type="entry name" value="DNA_Partitioning_ATPase"/>
</dbReference>
<evidence type="ECO:0000259" key="1">
    <source>
        <dbReference type="Pfam" id="PF13614"/>
    </source>
</evidence>
<dbReference type="InterPro" id="IPR027417">
    <property type="entry name" value="P-loop_NTPase"/>
</dbReference>
<evidence type="ECO:0000313" key="2">
    <source>
        <dbReference type="EMBL" id="RMT28026.1"/>
    </source>
</evidence>
<sequence length="287" mass="31486">MMFVTSLLSTKGGVGKTTLAANLGGFCADAGLKVLLIDMDPVQPSLSSYYPMTEEVSGGIFDLIAHNLTDPERIISRTSIPNLSLILSNDPNNQLINLLLQAPDGRLRLAHLLKAFANQFDLILIDTQGARSVMLEMVVLASDLAVSPLPPNMLSAREFNRGTLQMLEGLRPYSRLGLLVPPIKVVVNCLDQTVDAREIHDAIRRTFADNTEIDVLRNTVPASVIFRQGSTAGMSAHRIEYKQPSNRRAPSALKIIRDLAIELFPQWADRFESMTENAVETLVKGGH</sequence>
<gene>
    <name evidence="2" type="ORF">ALP51_00268</name>
</gene>
<proteinExistence type="predicted"/>
<protein>
    <submittedName>
        <fullName evidence="2">Nucleotide binding protein</fullName>
    </submittedName>
</protein>
<organism evidence="2 3">
    <name type="scientific">Pseudomonas savastanoi</name>
    <name type="common">Pseudomonas syringae pv. savastanoi</name>
    <dbReference type="NCBI Taxonomy" id="29438"/>
    <lineage>
        <taxon>Bacteria</taxon>
        <taxon>Pseudomonadati</taxon>
        <taxon>Pseudomonadota</taxon>
        <taxon>Gammaproteobacteria</taxon>
        <taxon>Pseudomonadales</taxon>
        <taxon>Pseudomonadaceae</taxon>
        <taxon>Pseudomonas</taxon>
    </lineage>
</organism>
<evidence type="ECO:0000313" key="3">
    <source>
        <dbReference type="Proteomes" id="UP000278180"/>
    </source>
</evidence>
<name>A0A3M5JZP4_PSESS</name>